<dbReference type="AlphaFoldDB" id="A0A0D7BMW6"/>
<dbReference type="CDD" id="cd11065">
    <property type="entry name" value="CYP64-like"/>
    <property type="match status" value="1"/>
</dbReference>
<evidence type="ECO:0000313" key="12">
    <source>
        <dbReference type="Proteomes" id="UP000054007"/>
    </source>
</evidence>
<keyword evidence="12" id="KW-1185">Reference proteome</keyword>
<dbReference type="PANTHER" id="PTHR46300:SF7">
    <property type="entry name" value="P450, PUTATIVE (EUROFUNG)-RELATED"/>
    <property type="match status" value="1"/>
</dbReference>
<protein>
    <submittedName>
        <fullName evidence="11">OrdA protein</fullName>
    </submittedName>
</protein>
<feature type="binding site" description="axial binding residue" evidence="9">
    <location>
        <position position="440"/>
    </location>
    <ligand>
        <name>heme</name>
        <dbReference type="ChEBI" id="CHEBI:30413"/>
    </ligand>
    <ligandPart>
        <name>Fe</name>
        <dbReference type="ChEBI" id="CHEBI:18248"/>
    </ligandPart>
</feature>
<evidence type="ECO:0000256" key="3">
    <source>
        <dbReference type="ARBA" id="ARBA00010617"/>
    </source>
</evidence>
<keyword evidence="8 10" id="KW-0503">Monooxygenase</keyword>
<keyword evidence="6 10" id="KW-0560">Oxidoreductase</keyword>
<evidence type="ECO:0000256" key="10">
    <source>
        <dbReference type="RuleBase" id="RU000461"/>
    </source>
</evidence>
<sequence length="512" mass="56724">MSTSTTVVVLGLTSVVLYYGLRRTRSEPAQSAPYPPGPKGLPIIGNVLDMPKNGQDWLTYAVWGREYKSGIVGVKLLGQPIVIINDGDILSEFDRVSHLYSDRPPMQMAGNLVGYAKTLVLMPYSPTFRSFRKHFARIMGSPAQLKQYLPMAEQKAKAFVRRMLAHPTELEPQLRTLAGSIILNIAYGITVEERDDRFVTMIERILAEGFNNAAVAGKFLVDVMPALKFVPEWLPGAGFQTLARKWRNDFNDMVNVPYQFATQLIADGVAPVSFVSTSLELDDSTAEIENIKHCAASMYGAGADTTVSTEHAFFLAMLLNQDVQKTAQAEIDSVTGGERLPTYADREHLPYVHALVTELLRWHNVAPLGVPHRAMEDGVVHGHFIPKGSIIVANLWQMLHNPEVYPDPLVFDPTRFIASPGKEVQRDPRHACFGFGRRICPGMHLAEASVYAVVAMSLAVFDILPVMKDGKPIIPQHSNTDGTISHQPHFPYVLRARSEKAVTVVQRETADL</sequence>
<name>A0A0D7BMW6_9AGAR</name>
<keyword evidence="4 9" id="KW-0349">Heme</keyword>
<dbReference type="PRINTS" id="PR00463">
    <property type="entry name" value="EP450I"/>
</dbReference>
<gene>
    <name evidence="11" type="ORF">CYLTODRAFT_368677</name>
</gene>
<evidence type="ECO:0000256" key="6">
    <source>
        <dbReference type="ARBA" id="ARBA00023002"/>
    </source>
</evidence>
<dbReference type="SUPFAM" id="SSF48264">
    <property type="entry name" value="Cytochrome P450"/>
    <property type="match status" value="1"/>
</dbReference>
<evidence type="ECO:0000256" key="4">
    <source>
        <dbReference type="ARBA" id="ARBA00022617"/>
    </source>
</evidence>
<evidence type="ECO:0000256" key="1">
    <source>
        <dbReference type="ARBA" id="ARBA00001971"/>
    </source>
</evidence>
<dbReference type="GO" id="GO:0020037">
    <property type="term" value="F:heme binding"/>
    <property type="evidence" value="ECO:0007669"/>
    <property type="project" value="InterPro"/>
</dbReference>
<evidence type="ECO:0000256" key="2">
    <source>
        <dbReference type="ARBA" id="ARBA00005179"/>
    </source>
</evidence>
<dbReference type="STRING" id="1314674.A0A0D7BMW6"/>
<dbReference type="InterPro" id="IPR050364">
    <property type="entry name" value="Cytochrome_P450_fung"/>
</dbReference>
<comment type="pathway">
    <text evidence="2">Secondary metabolite biosynthesis.</text>
</comment>
<dbReference type="GO" id="GO:0005506">
    <property type="term" value="F:iron ion binding"/>
    <property type="evidence" value="ECO:0007669"/>
    <property type="project" value="InterPro"/>
</dbReference>
<evidence type="ECO:0000256" key="5">
    <source>
        <dbReference type="ARBA" id="ARBA00022723"/>
    </source>
</evidence>
<dbReference type="GO" id="GO:0016705">
    <property type="term" value="F:oxidoreductase activity, acting on paired donors, with incorporation or reduction of molecular oxygen"/>
    <property type="evidence" value="ECO:0007669"/>
    <property type="project" value="InterPro"/>
</dbReference>
<dbReference type="InterPro" id="IPR036396">
    <property type="entry name" value="Cyt_P450_sf"/>
</dbReference>
<dbReference type="PROSITE" id="PS00086">
    <property type="entry name" value="CYTOCHROME_P450"/>
    <property type="match status" value="1"/>
</dbReference>
<evidence type="ECO:0000256" key="8">
    <source>
        <dbReference type="ARBA" id="ARBA00023033"/>
    </source>
</evidence>
<dbReference type="Pfam" id="PF00067">
    <property type="entry name" value="p450"/>
    <property type="match status" value="1"/>
</dbReference>
<keyword evidence="5 9" id="KW-0479">Metal-binding</keyword>
<dbReference type="PANTHER" id="PTHR46300">
    <property type="entry name" value="P450, PUTATIVE (EUROFUNG)-RELATED-RELATED"/>
    <property type="match status" value="1"/>
</dbReference>
<dbReference type="OrthoDB" id="2789670at2759"/>
<proteinExistence type="inferred from homology"/>
<comment type="cofactor">
    <cofactor evidence="1 9">
        <name>heme</name>
        <dbReference type="ChEBI" id="CHEBI:30413"/>
    </cofactor>
</comment>
<dbReference type="InterPro" id="IPR002401">
    <property type="entry name" value="Cyt_P450_E_grp-I"/>
</dbReference>
<dbReference type="InterPro" id="IPR001128">
    <property type="entry name" value="Cyt_P450"/>
</dbReference>
<dbReference type="InterPro" id="IPR017972">
    <property type="entry name" value="Cyt_P450_CS"/>
</dbReference>
<keyword evidence="7 9" id="KW-0408">Iron</keyword>
<evidence type="ECO:0000313" key="11">
    <source>
        <dbReference type="EMBL" id="KIY71792.1"/>
    </source>
</evidence>
<dbReference type="GO" id="GO:0004497">
    <property type="term" value="F:monooxygenase activity"/>
    <property type="evidence" value="ECO:0007669"/>
    <property type="project" value="UniProtKB-KW"/>
</dbReference>
<evidence type="ECO:0000256" key="7">
    <source>
        <dbReference type="ARBA" id="ARBA00023004"/>
    </source>
</evidence>
<dbReference type="Proteomes" id="UP000054007">
    <property type="component" value="Unassembled WGS sequence"/>
</dbReference>
<accession>A0A0D7BMW6</accession>
<organism evidence="11 12">
    <name type="scientific">Cylindrobasidium torrendii FP15055 ss-10</name>
    <dbReference type="NCBI Taxonomy" id="1314674"/>
    <lineage>
        <taxon>Eukaryota</taxon>
        <taxon>Fungi</taxon>
        <taxon>Dikarya</taxon>
        <taxon>Basidiomycota</taxon>
        <taxon>Agaricomycotina</taxon>
        <taxon>Agaricomycetes</taxon>
        <taxon>Agaricomycetidae</taxon>
        <taxon>Agaricales</taxon>
        <taxon>Marasmiineae</taxon>
        <taxon>Physalacriaceae</taxon>
        <taxon>Cylindrobasidium</taxon>
    </lineage>
</organism>
<reference evidence="11 12" key="1">
    <citation type="journal article" date="2015" name="Fungal Genet. Biol.">
        <title>Evolution of novel wood decay mechanisms in Agaricales revealed by the genome sequences of Fistulina hepatica and Cylindrobasidium torrendii.</title>
        <authorList>
            <person name="Floudas D."/>
            <person name="Held B.W."/>
            <person name="Riley R."/>
            <person name="Nagy L.G."/>
            <person name="Koehler G."/>
            <person name="Ransdell A.S."/>
            <person name="Younus H."/>
            <person name="Chow J."/>
            <person name="Chiniquy J."/>
            <person name="Lipzen A."/>
            <person name="Tritt A."/>
            <person name="Sun H."/>
            <person name="Haridas S."/>
            <person name="LaButti K."/>
            <person name="Ohm R.A."/>
            <person name="Kues U."/>
            <person name="Blanchette R.A."/>
            <person name="Grigoriev I.V."/>
            <person name="Minto R.E."/>
            <person name="Hibbett D.S."/>
        </authorList>
    </citation>
    <scope>NUCLEOTIDE SEQUENCE [LARGE SCALE GENOMIC DNA]</scope>
    <source>
        <strain evidence="11 12">FP15055 ss-10</strain>
    </source>
</reference>
<dbReference type="EMBL" id="KN880450">
    <property type="protein sequence ID" value="KIY71792.1"/>
    <property type="molecule type" value="Genomic_DNA"/>
</dbReference>
<comment type="similarity">
    <text evidence="3 10">Belongs to the cytochrome P450 family.</text>
</comment>
<dbReference type="Gene3D" id="1.10.630.10">
    <property type="entry name" value="Cytochrome P450"/>
    <property type="match status" value="1"/>
</dbReference>
<evidence type="ECO:0000256" key="9">
    <source>
        <dbReference type="PIRSR" id="PIRSR602401-1"/>
    </source>
</evidence>